<sequence>MMTGVTDEQRPPDLDPEQLRRFQEFQRFQEFERFQEAQRQQGALPPGGADSGNLPQVVEGSAVDRGPVTDPRLAGGAPQQAAPQFPPGGPQPGQAHGGHPAPGYPAPGPPAPGYPAPGYPAPHQQPYPPPAPAVHKGKPWWQHVLASRLVRRLVTLGVLLLVLQYFYDQYFGGEQPGDRAQTAGGPTGEAVEMAPDTPVKTIAKLYGDVGSGRVRACKVLFSEDSARDGFASAFGAGTCEEAFAALKPQVTHVTNYSGVSFSSELYKTPTTDVVVISSCEAVVSGGPRLGKFTVTRQSNEKWMISAYEQETCTQP</sequence>
<name>A0A290ZES0_9PSEU</name>
<reference evidence="2" key="1">
    <citation type="submission" date="2017-09" db="EMBL/GenBank/DDBJ databases">
        <title>Complete Genome Sequence of ansamitocin-producing Bacterium Actinosynnema pretiosum X47.</title>
        <authorList>
            <person name="Cao G."/>
            <person name="Zong G."/>
            <person name="Zhong C."/>
            <person name="Fu J."/>
        </authorList>
    </citation>
    <scope>NUCLEOTIDE SEQUENCE [LARGE SCALE GENOMIC DNA]</scope>
    <source>
        <strain evidence="2">X47</strain>
    </source>
</reference>
<dbReference type="Proteomes" id="UP000218505">
    <property type="component" value="Chromosome"/>
</dbReference>
<evidence type="ECO:0000313" key="3">
    <source>
        <dbReference type="Proteomes" id="UP000218505"/>
    </source>
</evidence>
<gene>
    <name evidence="2" type="ORF">CNX65_32575</name>
</gene>
<dbReference type="EMBL" id="CP023445">
    <property type="protein sequence ID" value="ATE57463.1"/>
    <property type="molecule type" value="Genomic_DNA"/>
</dbReference>
<protein>
    <submittedName>
        <fullName evidence="2">Uncharacterized protein</fullName>
    </submittedName>
</protein>
<dbReference type="KEGG" id="apre:CNX65_32575"/>
<dbReference type="AlphaFoldDB" id="A0A290ZES0"/>
<evidence type="ECO:0000256" key="1">
    <source>
        <dbReference type="SAM" id="MobiDB-lite"/>
    </source>
</evidence>
<feature type="compositionally biased region" description="Low complexity" evidence="1">
    <location>
        <begin position="92"/>
        <end position="101"/>
    </location>
</feature>
<proteinExistence type="predicted"/>
<evidence type="ECO:0000313" key="2">
    <source>
        <dbReference type="EMBL" id="ATE57463.1"/>
    </source>
</evidence>
<feature type="compositionally biased region" description="Basic and acidic residues" evidence="1">
    <location>
        <begin position="7"/>
        <end position="36"/>
    </location>
</feature>
<feature type="region of interest" description="Disordered" evidence="1">
    <location>
        <begin position="1"/>
        <end position="134"/>
    </location>
</feature>
<accession>A0A290ZES0</accession>
<feature type="compositionally biased region" description="Pro residues" evidence="1">
    <location>
        <begin position="102"/>
        <end position="132"/>
    </location>
</feature>
<organism evidence="2 3">
    <name type="scientific">Actinosynnema pretiosum</name>
    <dbReference type="NCBI Taxonomy" id="42197"/>
    <lineage>
        <taxon>Bacteria</taxon>
        <taxon>Bacillati</taxon>
        <taxon>Actinomycetota</taxon>
        <taxon>Actinomycetes</taxon>
        <taxon>Pseudonocardiales</taxon>
        <taxon>Pseudonocardiaceae</taxon>
        <taxon>Actinosynnema</taxon>
    </lineage>
</organism>
<feature type="compositionally biased region" description="Low complexity" evidence="1">
    <location>
        <begin position="74"/>
        <end position="83"/>
    </location>
</feature>
<keyword evidence="3" id="KW-1185">Reference proteome</keyword>